<dbReference type="Proteomes" id="UP000600139">
    <property type="component" value="Unassembled WGS sequence"/>
</dbReference>
<accession>A0A934R6D1</accession>
<feature type="transmembrane region" description="Helical" evidence="1">
    <location>
        <begin position="201"/>
        <end position="230"/>
    </location>
</feature>
<feature type="transmembrane region" description="Helical" evidence="1">
    <location>
        <begin position="314"/>
        <end position="339"/>
    </location>
</feature>
<feature type="transmembrane region" description="Helical" evidence="1">
    <location>
        <begin position="149"/>
        <end position="175"/>
    </location>
</feature>
<evidence type="ECO:0000313" key="2">
    <source>
        <dbReference type="EMBL" id="MBK1817784.1"/>
    </source>
</evidence>
<keyword evidence="1" id="KW-0812">Transmembrane</keyword>
<organism evidence="2 3">
    <name type="scientific">Luteolibacter yonseiensis</name>
    <dbReference type="NCBI Taxonomy" id="1144680"/>
    <lineage>
        <taxon>Bacteria</taxon>
        <taxon>Pseudomonadati</taxon>
        <taxon>Verrucomicrobiota</taxon>
        <taxon>Verrucomicrobiia</taxon>
        <taxon>Verrucomicrobiales</taxon>
        <taxon>Verrucomicrobiaceae</taxon>
        <taxon>Luteolibacter</taxon>
    </lineage>
</organism>
<keyword evidence="1" id="KW-0472">Membrane</keyword>
<evidence type="ECO:0008006" key="4">
    <source>
        <dbReference type="Google" id="ProtNLM"/>
    </source>
</evidence>
<dbReference type="EMBL" id="JAENIK010000012">
    <property type="protein sequence ID" value="MBK1817784.1"/>
    <property type="molecule type" value="Genomic_DNA"/>
</dbReference>
<evidence type="ECO:0000256" key="1">
    <source>
        <dbReference type="SAM" id="Phobius"/>
    </source>
</evidence>
<sequence length="476" mass="54025">MRLDTVTAEIRPRSDWEAVDLGFAMVRRSFWRCLTVWWLAIGIPTAIAAVFLWDHPIVLLILFWWWKPAGSRLVLFELSRRLFGEEPTWKSVWREIPRAWWRRFFYRYIWARFSPWMPVTLAVEDLEGLRGKPYRLRCGQLVRRGEGAVMWLSGIGHLTVEWLGFGILVLIHMMLPEGQDGIWQQTKEAWDPNFPLEIPLAALRVVVGSMMFALSLTDIFVIGAGFGIYINNRTWIEGWDVELAFKRLAQRLGKVALLLLSFSLISLSARAGETGSPAEVIQEVKSDKAFEVHSVMDRVQKSKTSSSRTLPVELIQAIMVVSAVCTVVLLVGLVGWMVWKNRHAFQLRGGAGKEKGPPPAARVVMGMEVSPDSLPTDIPTAAWVLWQQGRQQDALGLLYRGSISRVIETGRVEIHESDTEGDCMRRVEQTGVAAHPGYFRGITGMWIRLAYAGVTPPDAEVRAACEQWPFEEGRRR</sequence>
<gene>
    <name evidence="2" type="ORF">JIN84_19345</name>
</gene>
<dbReference type="RefSeq" id="WP_200352714.1">
    <property type="nucleotide sequence ID" value="NZ_BAABHZ010000001.1"/>
</dbReference>
<feature type="transmembrane region" description="Helical" evidence="1">
    <location>
        <begin position="36"/>
        <end position="66"/>
    </location>
</feature>
<name>A0A934R6D1_9BACT</name>
<dbReference type="AlphaFoldDB" id="A0A934R6D1"/>
<feature type="transmembrane region" description="Helical" evidence="1">
    <location>
        <begin position="251"/>
        <end position="269"/>
    </location>
</feature>
<keyword evidence="1" id="KW-1133">Transmembrane helix</keyword>
<keyword evidence="3" id="KW-1185">Reference proteome</keyword>
<proteinExistence type="predicted"/>
<protein>
    <recommendedName>
        <fullName evidence="4">DUF4129 domain-containing protein</fullName>
    </recommendedName>
</protein>
<reference evidence="2" key="1">
    <citation type="submission" date="2021-01" db="EMBL/GenBank/DDBJ databases">
        <title>Modified the classification status of verrucomicrobia.</title>
        <authorList>
            <person name="Feng X."/>
        </authorList>
    </citation>
    <scope>NUCLEOTIDE SEQUENCE</scope>
    <source>
        <strain evidence="2">JCM 18052</strain>
    </source>
</reference>
<evidence type="ECO:0000313" key="3">
    <source>
        <dbReference type="Proteomes" id="UP000600139"/>
    </source>
</evidence>
<comment type="caution">
    <text evidence="2">The sequence shown here is derived from an EMBL/GenBank/DDBJ whole genome shotgun (WGS) entry which is preliminary data.</text>
</comment>